<reference evidence="1 2" key="2">
    <citation type="journal article" date="2021" name="Genomics">
        <title>High-quality reference genome for Clonorchis sinensis.</title>
        <authorList>
            <person name="Young N.D."/>
            <person name="Stroehlein A.J."/>
            <person name="Kinkar L."/>
            <person name="Wang T."/>
            <person name="Sohn W.M."/>
            <person name="Chang B.C.H."/>
            <person name="Kaur P."/>
            <person name="Weisz D."/>
            <person name="Dudchenko O."/>
            <person name="Aiden E.L."/>
            <person name="Korhonen P.K."/>
            <person name="Gasser R.B."/>
        </authorList>
    </citation>
    <scope>NUCLEOTIDE SEQUENCE [LARGE SCALE GENOMIC DNA]</scope>
    <source>
        <strain evidence="1">Cs-k2</strain>
    </source>
</reference>
<dbReference type="Gene3D" id="3.30.70.330">
    <property type="match status" value="1"/>
</dbReference>
<dbReference type="EMBL" id="NIRI02000010">
    <property type="protein sequence ID" value="KAG5453805.1"/>
    <property type="molecule type" value="Genomic_DNA"/>
</dbReference>
<comment type="caution">
    <text evidence="1">The sequence shown here is derived from an EMBL/GenBank/DDBJ whole genome shotgun (WGS) entry which is preliminary data.</text>
</comment>
<dbReference type="SUPFAM" id="SSF54928">
    <property type="entry name" value="RNA-binding domain, RBD"/>
    <property type="match status" value="1"/>
</dbReference>
<reference evidence="1 2" key="1">
    <citation type="journal article" date="2018" name="Biotechnol. Adv.">
        <title>Improved genomic resources and new bioinformatic workflow for the carcinogenic parasite Clonorchis sinensis: Biotechnological implications.</title>
        <authorList>
            <person name="Wang D."/>
            <person name="Korhonen P.K."/>
            <person name="Gasser R.B."/>
            <person name="Young N.D."/>
        </authorList>
    </citation>
    <scope>NUCLEOTIDE SEQUENCE [LARGE SCALE GENOMIC DNA]</scope>
    <source>
        <strain evidence="1">Cs-k2</strain>
    </source>
</reference>
<sequence>MKQYPLVIGGYTAIKILLASRAQHYLYAKQSQENCLWIANVHPFLDEHSLFEFFSQFGEVQQVEHHVIESGALIRFTDADTCRKILSTSMDSQYSIKLTKHDFPTATELLQSEWLTDYQLAKKHAEAELEAYFRQRLDKKSQVDEDGWIVVDKKPWTARHQCSALLLRFRTTMIYLKVSLCPYLQTLAQVTWIERDSKNATDINQHSYLAAYPSRRSGDQSVSILEGEQHPNVSETLQYPPALSKVGHVSASATLNWTRKAALSSANHGSAYATHGLINAGSGFGQVLQWKAPLHNRALAFFFVTDSAAQTHTSYGSEARLSNT</sequence>
<dbReference type="OrthoDB" id="6730379at2759"/>
<evidence type="ECO:0008006" key="3">
    <source>
        <dbReference type="Google" id="ProtNLM"/>
    </source>
</evidence>
<proteinExistence type="predicted"/>
<gene>
    <name evidence="1" type="ORF">CSKR_112387</name>
</gene>
<accession>A0A8T1MY72</accession>
<evidence type="ECO:0000313" key="1">
    <source>
        <dbReference type="EMBL" id="KAG5453805.1"/>
    </source>
</evidence>
<organism evidence="1 2">
    <name type="scientific">Clonorchis sinensis</name>
    <name type="common">Chinese liver fluke</name>
    <dbReference type="NCBI Taxonomy" id="79923"/>
    <lineage>
        <taxon>Eukaryota</taxon>
        <taxon>Metazoa</taxon>
        <taxon>Spiralia</taxon>
        <taxon>Lophotrochozoa</taxon>
        <taxon>Platyhelminthes</taxon>
        <taxon>Trematoda</taxon>
        <taxon>Digenea</taxon>
        <taxon>Opisthorchiida</taxon>
        <taxon>Opisthorchiata</taxon>
        <taxon>Opisthorchiidae</taxon>
        <taxon>Clonorchis</taxon>
    </lineage>
</organism>
<evidence type="ECO:0000313" key="2">
    <source>
        <dbReference type="Proteomes" id="UP000286415"/>
    </source>
</evidence>
<dbReference type="InterPro" id="IPR012677">
    <property type="entry name" value="Nucleotide-bd_a/b_plait_sf"/>
</dbReference>
<name>A0A8T1MY72_CLOSI</name>
<keyword evidence="2" id="KW-1185">Reference proteome</keyword>
<dbReference type="InterPro" id="IPR035979">
    <property type="entry name" value="RBD_domain_sf"/>
</dbReference>
<dbReference type="Proteomes" id="UP000286415">
    <property type="component" value="Unassembled WGS sequence"/>
</dbReference>
<protein>
    <recommendedName>
        <fullName evidence="3">RRM domain-containing protein</fullName>
    </recommendedName>
</protein>
<dbReference type="GO" id="GO:0003676">
    <property type="term" value="F:nucleic acid binding"/>
    <property type="evidence" value="ECO:0007669"/>
    <property type="project" value="InterPro"/>
</dbReference>
<dbReference type="AlphaFoldDB" id="A0A8T1MY72"/>